<evidence type="ECO:0000313" key="8">
    <source>
        <dbReference type="Proteomes" id="UP001595773"/>
    </source>
</evidence>
<dbReference type="EMBL" id="JBHSCQ010000022">
    <property type="protein sequence ID" value="MFC4267112.1"/>
    <property type="molecule type" value="Genomic_DNA"/>
</dbReference>
<name>A0ABV8R5H9_9MICC</name>
<dbReference type="Pfam" id="PF00271">
    <property type="entry name" value="Helicase_C"/>
    <property type="match status" value="1"/>
</dbReference>
<proteinExistence type="predicted"/>
<dbReference type="SMART" id="SM00487">
    <property type="entry name" value="DEXDc"/>
    <property type="match status" value="1"/>
</dbReference>
<keyword evidence="1" id="KW-0547">Nucleotide-binding</keyword>
<evidence type="ECO:0000256" key="1">
    <source>
        <dbReference type="ARBA" id="ARBA00022741"/>
    </source>
</evidence>
<keyword evidence="3 7" id="KW-0347">Helicase</keyword>
<dbReference type="Gene3D" id="3.40.50.10810">
    <property type="entry name" value="Tandem AAA-ATPase domain"/>
    <property type="match status" value="1"/>
</dbReference>
<accession>A0ABV8R5H9</accession>
<dbReference type="InterPro" id="IPR000330">
    <property type="entry name" value="SNF2_N"/>
</dbReference>
<evidence type="ECO:0000256" key="3">
    <source>
        <dbReference type="ARBA" id="ARBA00022806"/>
    </source>
</evidence>
<dbReference type="PANTHER" id="PTHR45766">
    <property type="entry name" value="DNA ANNEALING HELICASE AND ENDONUCLEASE ZRANB3 FAMILY MEMBER"/>
    <property type="match status" value="1"/>
</dbReference>
<evidence type="ECO:0000259" key="6">
    <source>
        <dbReference type="PROSITE" id="PS51194"/>
    </source>
</evidence>
<dbReference type="PANTHER" id="PTHR45766:SF6">
    <property type="entry name" value="SWI_SNF-RELATED MATRIX-ASSOCIATED ACTIN-DEPENDENT REGULATOR OF CHROMATIN SUBFAMILY A-LIKE PROTEIN 1"/>
    <property type="match status" value="1"/>
</dbReference>
<reference evidence="8" key="1">
    <citation type="journal article" date="2019" name="Int. J. Syst. Evol. Microbiol.">
        <title>The Global Catalogue of Microorganisms (GCM) 10K type strain sequencing project: providing services to taxonomists for standard genome sequencing and annotation.</title>
        <authorList>
            <consortium name="The Broad Institute Genomics Platform"/>
            <consortium name="The Broad Institute Genome Sequencing Center for Infectious Disease"/>
            <person name="Wu L."/>
            <person name="Ma J."/>
        </authorList>
    </citation>
    <scope>NUCLEOTIDE SEQUENCE [LARGE SCALE GENOMIC DNA]</scope>
    <source>
        <strain evidence="8">CGMCC 1.10698</strain>
    </source>
</reference>
<dbReference type="InterPro" id="IPR027417">
    <property type="entry name" value="P-loop_NTPase"/>
</dbReference>
<dbReference type="InterPro" id="IPR049730">
    <property type="entry name" value="SNF2/RAD54-like_C"/>
</dbReference>
<dbReference type="SMART" id="SM00490">
    <property type="entry name" value="HELICc"/>
    <property type="match status" value="1"/>
</dbReference>
<evidence type="ECO:0000256" key="4">
    <source>
        <dbReference type="ARBA" id="ARBA00022840"/>
    </source>
</evidence>
<organism evidence="7 8">
    <name type="scientific">Arthrobacter cryoconiti</name>
    <dbReference type="NCBI Taxonomy" id="748907"/>
    <lineage>
        <taxon>Bacteria</taxon>
        <taxon>Bacillati</taxon>
        <taxon>Actinomycetota</taxon>
        <taxon>Actinomycetes</taxon>
        <taxon>Micrococcales</taxon>
        <taxon>Micrococcaceae</taxon>
        <taxon>Arthrobacter</taxon>
    </lineage>
</organism>
<gene>
    <name evidence="7" type="ORF">ACFOW9_16000</name>
</gene>
<evidence type="ECO:0000313" key="7">
    <source>
        <dbReference type="EMBL" id="MFC4267112.1"/>
    </source>
</evidence>
<protein>
    <submittedName>
        <fullName evidence="7">Helicase-related protein</fullName>
    </submittedName>
</protein>
<evidence type="ECO:0000256" key="2">
    <source>
        <dbReference type="ARBA" id="ARBA00022801"/>
    </source>
</evidence>
<keyword evidence="4" id="KW-0067">ATP-binding</keyword>
<dbReference type="InterPro" id="IPR001650">
    <property type="entry name" value="Helicase_C-like"/>
</dbReference>
<dbReference type="Proteomes" id="UP001595773">
    <property type="component" value="Unassembled WGS sequence"/>
</dbReference>
<dbReference type="InterPro" id="IPR038718">
    <property type="entry name" value="SNF2-like_sf"/>
</dbReference>
<dbReference type="CDD" id="cd18793">
    <property type="entry name" value="SF2_C_SNF"/>
    <property type="match status" value="1"/>
</dbReference>
<dbReference type="CDD" id="cd18011">
    <property type="entry name" value="DEXDc_RapA"/>
    <property type="match status" value="1"/>
</dbReference>
<sequence length="953" mass="104305">MTSTTTEQGFAIGSLVAARGREWVVLPESQTDFLVLRPIGGTDDDIAGVIPAIEDVVHASFGLPSATDFGDDRSARLLRDALRIGFRSSGGPFRSLAGLNVSPRPYQLVPLLLALRQDVVRLLIADDVGIGKTIEAGLIASELIAQGDADGLAVLCPPSLAQQWQQELSEKFGIDAKLVLPGTVKRLQKEAGYDKSIFEYFKYTIVSTDFIKSESKRHDFMRTAPNLVIVDEAHGVSADDSGKGGAGRTQRYELVRGLADDPERHLLLVTATPHSGNDGAFRNLIGLLDNSLKTADLSTESGRRKLADHMVQRRRVDIRSYLKSDTKFPDDRQTVEVAYKLSPEHRAFFDAVLDYVRGQVQDNSGTKRDQRIRWWSALSLLRAMASSPASAAATLGTRAIGEEAETREAAEKRGMAVVMDQVEDDGGEAIDVVPGSRPNTMDESSSQKRSLNTFLKTARHLQEHPELDTKLLLLLKRTKNLIADGYQPIVFCRFIPTAHYVAEYLRDAGKKKFDVEVVTGELPSEERAARIAAQAERAQDVPKILVATDCLSEGVNLQDGFQAVIHYDLAWNPTRHEQREGRVDRFGQLSETVRALTLYGDDNGIDGIVLEVLLRKHESIRRDLGISVPVPPKSDQVLAALLEGILMRGKDGDQLELFTLTPEAEQFDADWRSSAEQEKISRSRFAQNAVRPEEVEKVVEAAKRSLGDPDDVAAFVRAALEETGAHIQDSENGFTAELTAAVAGVRSALRTDKAMRFVSDFPAPRNAAVLVRTDPAVAAAANYVLNSALDVQLSGKERPARRCGFIKTNDVEQLTVALLVRFRTKLVLPARLGDRTDMAEEARVLAFTGSPKNPIWLAEDQVEALLESKPSANTGDVGNMMTNILDSIPLLTPQLNEKAQEVADQIRDAHREVRIAARGDRAGQLGIRGLSVEANLPVDILGVYVYSPAGGNN</sequence>
<dbReference type="GO" id="GO:0004386">
    <property type="term" value="F:helicase activity"/>
    <property type="evidence" value="ECO:0007669"/>
    <property type="project" value="UniProtKB-KW"/>
</dbReference>
<keyword evidence="8" id="KW-1185">Reference proteome</keyword>
<dbReference type="PROSITE" id="PS51192">
    <property type="entry name" value="HELICASE_ATP_BIND_1"/>
    <property type="match status" value="1"/>
</dbReference>
<evidence type="ECO:0000259" key="5">
    <source>
        <dbReference type="PROSITE" id="PS51192"/>
    </source>
</evidence>
<dbReference type="RefSeq" id="WP_230065682.1">
    <property type="nucleotide sequence ID" value="NZ_BAABLL010000010.1"/>
</dbReference>
<comment type="caution">
    <text evidence="7">The sequence shown here is derived from an EMBL/GenBank/DDBJ whole genome shotgun (WGS) entry which is preliminary data.</text>
</comment>
<dbReference type="PROSITE" id="PS51194">
    <property type="entry name" value="HELICASE_CTER"/>
    <property type="match status" value="1"/>
</dbReference>
<dbReference type="Pfam" id="PF00176">
    <property type="entry name" value="SNF2-rel_dom"/>
    <property type="match status" value="1"/>
</dbReference>
<keyword evidence="2" id="KW-0378">Hydrolase</keyword>
<feature type="domain" description="Helicase C-terminal" evidence="6">
    <location>
        <begin position="466"/>
        <end position="636"/>
    </location>
</feature>
<dbReference type="InterPro" id="IPR057342">
    <property type="entry name" value="DEXDc_RapA"/>
</dbReference>
<dbReference type="Gene3D" id="3.40.50.300">
    <property type="entry name" value="P-loop containing nucleotide triphosphate hydrolases"/>
    <property type="match status" value="1"/>
</dbReference>
<dbReference type="InterPro" id="IPR014001">
    <property type="entry name" value="Helicase_ATP-bd"/>
</dbReference>
<dbReference type="SUPFAM" id="SSF52540">
    <property type="entry name" value="P-loop containing nucleoside triphosphate hydrolases"/>
    <property type="match status" value="1"/>
</dbReference>
<feature type="domain" description="Helicase ATP-binding" evidence="5">
    <location>
        <begin position="113"/>
        <end position="291"/>
    </location>
</feature>